<evidence type="ECO:0000313" key="2">
    <source>
        <dbReference type="Proteomes" id="UP000602510"/>
    </source>
</evidence>
<name>A0A833THH1_PHYIN</name>
<protein>
    <submittedName>
        <fullName evidence="1">Uncharacterized protein</fullName>
    </submittedName>
</protein>
<sequence>MTYWKITSRSEVQHSKSQRETLVKTLATGFSESKLLRILMGGLRDHQIKMVAEKLENELMRVQPALVMKALRIDQDVKGSGHIREIHRVKNNRVRLLGAYFEARRSRCDKVVAATKLDDTKRIATRFQYQQLEGWRRRGMSVSDVFKLLTFKSDNTALSNLKLEALSKYIVLHNWWYNLNETLIGASVKGFGETKQAQILMTATTETDGKVAASLPNTLLRTWRIKGVRSSTIKFNVAKTDTSPIQISVTSLYSKYRYSKHVRFKVPQRD</sequence>
<gene>
    <name evidence="1" type="ORF">GN244_ATG00182</name>
</gene>
<proteinExistence type="predicted"/>
<dbReference type="EMBL" id="WSZM01000006">
    <property type="protein sequence ID" value="KAF4047364.1"/>
    <property type="molecule type" value="Genomic_DNA"/>
</dbReference>
<accession>A0A833THH1</accession>
<comment type="caution">
    <text evidence="1">The sequence shown here is derived from an EMBL/GenBank/DDBJ whole genome shotgun (WGS) entry which is preliminary data.</text>
</comment>
<dbReference type="AlphaFoldDB" id="A0A833THH1"/>
<dbReference type="Proteomes" id="UP000602510">
    <property type="component" value="Unassembled WGS sequence"/>
</dbReference>
<keyword evidence="2" id="KW-1185">Reference proteome</keyword>
<evidence type="ECO:0000313" key="1">
    <source>
        <dbReference type="EMBL" id="KAF4047364.1"/>
    </source>
</evidence>
<organism evidence="1 2">
    <name type="scientific">Phytophthora infestans</name>
    <name type="common">Potato late blight agent</name>
    <name type="synonym">Botrytis infestans</name>
    <dbReference type="NCBI Taxonomy" id="4787"/>
    <lineage>
        <taxon>Eukaryota</taxon>
        <taxon>Sar</taxon>
        <taxon>Stramenopiles</taxon>
        <taxon>Oomycota</taxon>
        <taxon>Peronosporomycetes</taxon>
        <taxon>Peronosporales</taxon>
        <taxon>Peronosporaceae</taxon>
        <taxon>Phytophthora</taxon>
    </lineage>
</organism>
<reference evidence="1" key="1">
    <citation type="submission" date="2020-04" db="EMBL/GenBank/DDBJ databases">
        <title>Hybrid Assembly of Korean Phytophthora infestans isolates.</title>
        <authorList>
            <person name="Prokchorchik M."/>
            <person name="Lee Y."/>
            <person name="Seo J."/>
            <person name="Cho J.-H."/>
            <person name="Park Y.-E."/>
            <person name="Jang D.-C."/>
            <person name="Im J.-S."/>
            <person name="Choi J.-G."/>
            <person name="Park H.-J."/>
            <person name="Lee G.-B."/>
            <person name="Lee Y.-G."/>
            <person name="Hong S.-Y."/>
            <person name="Cho K."/>
            <person name="Sohn K.H."/>
        </authorList>
    </citation>
    <scope>NUCLEOTIDE SEQUENCE</scope>
    <source>
        <strain evidence="1">KR_1_A1</strain>
    </source>
</reference>